<dbReference type="EMBL" id="UGVE01000002">
    <property type="protein sequence ID" value="SUE35308.1"/>
    <property type="molecule type" value="Genomic_DNA"/>
</dbReference>
<dbReference type="SUPFAM" id="SSF53822">
    <property type="entry name" value="Periplasmic binding protein-like I"/>
    <property type="match status" value="1"/>
</dbReference>
<dbReference type="Gene3D" id="3.40.50.2300">
    <property type="match status" value="2"/>
</dbReference>
<dbReference type="Proteomes" id="UP000255008">
    <property type="component" value="Unassembled WGS sequence"/>
</dbReference>
<protein>
    <recommendedName>
        <fullName evidence="3">Leucine-binding protein domain-containing protein</fullName>
    </recommendedName>
</protein>
<dbReference type="Pfam" id="PF13458">
    <property type="entry name" value="Peripla_BP_6"/>
    <property type="match status" value="1"/>
</dbReference>
<organism evidence="4 5">
    <name type="scientific">Ralstonia mannitolilytica</name>
    <dbReference type="NCBI Taxonomy" id="105219"/>
    <lineage>
        <taxon>Bacteria</taxon>
        <taxon>Pseudomonadati</taxon>
        <taxon>Pseudomonadota</taxon>
        <taxon>Betaproteobacteria</taxon>
        <taxon>Burkholderiales</taxon>
        <taxon>Burkholderiaceae</taxon>
        <taxon>Ralstonia</taxon>
    </lineage>
</organism>
<comment type="caution">
    <text evidence="4">The sequence shown here is derived from an EMBL/GenBank/DDBJ whole genome shotgun (WGS) entry which is preliminary data.</text>
</comment>
<dbReference type="AlphaFoldDB" id="A0AAJ4ZP15"/>
<evidence type="ECO:0000313" key="4">
    <source>
        <dbReference type="EMBL" id="SUE35308.1"/>
    </source>
</evidence>
<sequence>MLLRRGRSGRIARVVAAGGGRVVGGRKHPLGAPDFSSYLLQAVDYSAMLTCLNAVQAAGTDDADRVMAKLRSMMIDDMYTQGGYVRADGMMLHDICLFGVKKPSESVRPRDYYKPVQTIPGEQAFHTLAESTCAMDEK</sequence>
<feature type="domain" description="Leucine-binding protein" evidence="3">
    <location>
        <begin position="45"/>
        <end position="101"/>
    </location>
</feature>
<evidence type="ECO:0000256" key="1">
    <source>
        <dbReference type="ARBA" id="ARBA00010062"/>
    </source>
</evidence>
<gene>
    <name evidence="4" type="ORF">NCTC10894_03321</name>
</gene>
<evidence type="ECO:0000313" key="5">
    <source>
        <dbReference type="Proteomes" id="UP000255008"/>
    </source>
</evidence>
<dbReference type="InterPro" id="IPR028082">
    <property type="entry name" value="Peripla_BP_I"/>
</dbReference>
<dbReference type="InterPro" id="IPR028081">
    <property type="entry name" value="Leu-bd"/>
</dbReference>
<name>A0AAJ4ZP15_9RALS</name>
<comment type="similarity">
    <text evidence="1">Belongs to the leucine-binding protein family.</text>
</comment>
<proteinExistence type="inferred from homology"/>
<accession>A0AAJ4ZP15</accession>
<reference evidence="4 5" key="1">
    <citation type="submission" date="2018-06" db="EMBL/GenBank/DDBJ databases">
        <authorList>
            <consortium name="Pathogen Informatics"/>
            <person name="Doyle S."/>
        </authorList>
    </citation>
    <scope>NUCLEOTIDE SEQUENCE [LARGE SCALE GENOMIC DNA]</scope>
    <source>
        <strain evidence="4 5">NCTC10894</strain>
    </source>
</reference>
<evidence type="ECO:0000256" key="2">
    <source>
        <dbReference type="ARBA" id="ARBA00022729"/>
    </source>
</evidence>
<evidence type="ECO:0000259" key="3">
    <source>
        <dbReference type="Pfam" id="PF13458"/>
    </source>
</evidence>
<keyword evidence="2" id="KW-0732">Signal</keyword>